<dbReference type="PANTHER" id="PTHR21229:SF2">
    <property type="entry name" value="RE59932P"/>
    <property type="match status" value="1"/>
</dbReference>
<evidence type="ECO:0000256" key="1">
    <source>
        <dbReference type="ARBA" id="ARBA00004141"/>
    </source>
</evidence>
<evidence type="ECO:0000256" key="2">
    <source>
        <dbReference type="ARBA" id="ARBA00022692"/>
    </source>
</evidence>
<comment type="caution">
    <text evidence="8">The sequence shown here is derived from an EMBL/GenBank/DDBJ whole genome shotgun (WGS) entry which is preliminary data.</text>
</comment>
<sequence>MIEVAEFGFLPGGRLTIELTQLNWETESSDEVNDGASRVELLPSSIIEKWERVIDVKLGEQGLWQVLFISCKPSKVSFKLSITQVNPNGNYLSAGDIPLPYVYALSSIAYLIAAMYWISLLIFRKDTSIFRAHWLMFVLVLCVIINKALQSYPQTGRLDFMCLPGILSLLIIVLLASGWMFIKPFLSTREKKIISVIIPLQVLANVASAIGNESALGSSDWSFWNILLPLIDLVSCGIILWTILQTRKHLASGASADGKEQDTLSKYKLWSSFYIVTLVYIYITRIVVQILQASLPFQYVHWFGESVNEIATFLFYIFIGHKFRPYPNNPYTQAPEEEEDLPMTVTG</sequence>
<feature type="transmembrane region" description="Helical" evidence="6">
    <location>
        <begin position="273"/>
        <end position="293"/>
    </location>
</feature>
<dbReference type="Proteomes" id="UP001476247">
    <property type="component" value="Unassembled WGS sequence"/>
</dbReference>
<reference evidence="8 9" key="1">
    <citation type="submission" date="2024-04" db="EMBL/GenBank/DDBJ databases">
        <title>genome sequences of Mucor flavus KT1a and Helicostylum pulchrum KT1b strains isolation_sourced from the surface of a dry-aged beef.</title>
        <authorList>
            <person name="Toyotome T."/>
            <person name="Hosono M."/>
            <person name="Torimaru M."/>
            <person name="Fukuda K."/>
            <person name="Mikami N."/>
        </authorList>
    </citation>
    <scope>NUCLEOTIDE SEQUENCE [LARGE SCALE GENOMIC DNA]</scope>
    <source>
        <strain evidence="8 9">KT1b</strain>
    </source>
</reference>
<evidence type="ECO:0000313" key="8">
    <source>
        <dbReference type="EMBL" id="GAA5803522.1"/>
    </source>
</evidence>
<name>A0ABP9Y977_9FUNG</name>
<evidence type="ECO:0000313" key="9">
    <source>
        <dbReference type="Proteomes" id="UP001476247"/>
    </source>
</evidence>
<dbReference type="EMBL" id="BAABUJ010000028">
    <property type="protein sequence ID" value="GAA5803522.1"/>
    <property type="molecule type" value="Genomic_DNA"/>
</dbReference>
<protein>
    <recommendedName>
        <fullName evidence="7">GOST seven transmembrane domain-containing protein</fullName>
    </recommendedName>
</protein>
<keyword evidence="2 6" id="KW-0812">Transmembrane</keyword>
<dbReference type="Pfam" id="PF06814">
    <property type="entry name" value="GOST_TM"/>
    <property type="match status" value="1"/>
</dbReference>
<dbReference type="PANTHER" id="PTHR21229">
    <property type="entry name" value="LUNG SEVEN TRANSMEMBRANE RECEPTOR"/>
    <property type="match status" value="1"/>
</dbReference>
<feature type="transmembrane region" description="Helical" evidence="6">
    <location>
        <begin position="193"/>
        <end position="211"/>
    </location>
</feature>
<dbReference type="InterPro" id="IPR053937">
    <property type="entry name" value="GOST_TM"/>
</dbReference>
<evidence type="ECO:0000256" key="5">
    <source>
        <dbReference type="ARBA" id="ARBA00023136"/>
    </source>
</evidence>
<evidence type="ECO:0000256" key="4">
    <source>
        <dbReference type="ARBA" id="ARBA00022989"/>
    </source>
</evidence>
<feature type="transmembrane region" description="Helical" evidence="6">
    <location>
        <begin position="101"/>
        <end position="122"/>
    </location>
</feature>
<feature type="transmembrane region" description="Helical" evidence="6">
    <location>
        <begin position="223"/>
        <end position="244"/>
    </location>
</feature>
<keyword evidence="9" id="KW-1185">Reference proteome</keyword>
<gene>
    <name evidence="8" type="ORF">HPULCUR_009004</name>
</gene>
<feature type="transmembrane region" description="Helical" evidence="6">
    <location>
        <begin position="134"/>
        <end position="152"/>
    </location>
</feature>
<comment type="subcellular location">
    <subcellularLocation>
        <location evidence="1">Membrane</location>
        <topology evidence="1">Multi-pass membrane protein</topology>
    </subcellularLocation>
</comment>
<keyword evidence="3" id="KW-0732">Signal</keyword>
<feature type="transmembrane region" description="Helical" evidence="6">
    <location>
        <begin position="158"/>
        <end position="181"/>
    </location>
</feature>
<evidence type="ECO:0000259" key="7">
    <source>
        <dbReference type="Pfam" id="PF06814"/>
    </source>
</evidence>
<accession>A0ABP9Y977</accession>
<feature type="domain" description="GOST seven transmembrane" evidence="7">
    <location>
        <begin position="98"/>
        <end position="329"/>
    </location>
</feature>
<evidence type="ECO:0000256" key="3">
    <source>
        <dbReference type="ARBA" id="ARBA00022729"/>
    </source>
</evidence>
<keyword evidence="5 6" id="KW-0472">Membrane</keyword>
<proteinExistence type="predicted"/>
<dbReference type="InterPro" id="IPR009637">
    <property type="entry name" value="GPR107/GPR108-like"/>
</dbReference>
<evidence type="ECO:0000256" key="6">
    <source>
        <dbReference type="SAM" id="Phobius"/>
    </source>
</evidence>
<feature type="transmembrane region" description="Helical" evidence="6">
    <location>
        <begin position="299"/>
        <end position="319"/>
    </location>
</feature>
<organism evidence="8 9">
    <name type="scientific">Helicostylum pulchrum</name>
    <dbReference type="NCBI Taxonomy" id="562976"/>
    <lineage>
        <taxon>Eukaryota</taxon>
        <taxon>Fungi</taxon>
        <taxon>Fungi incertae sedis</taxon>
        <taxon>Mucoromycota</taxon>
        <taxon>Mucoromycotina</taxon>
        <taxon>Mucoromycetes</taxon>
        <taxon>Mucorales</taxon>
        <taxon>Mucorineae</taxon>
        <taxon>Mucoraceae</taxon>
        <taxon>Helicostylum</taxon>
    </lineage>
</organism>
<keyword evidence="4 6" id="KW-1133">Transmembrane helix</keyword>